<comment type="function">
    <text evidence="3 16">Trifunctional enzyme bearing the Gln amidotransferase (GATase) domain of anthranilate synthase, indole-glycerolphosphate synthase, and phosphoribosylanthranilate isomerase activities.</text>
</comment>
<gene>
    <name evidence="21" type="primary">TRP1</name>
    <name evidence="21" type="ORF">E4U43_001238</name>
</gene>
<dbReference type="SUPFAM" id="SSF51366">
    <property type="entry name" value="Ribulose-phoshate binding barrel"/>
    <property type="match status" value="2"/>
</dbReference>
<keyword evidence="11 16" id="KW-0057">Aromatic amino acid biosynthesis</keyword>
<reference evidence="21" key="1">
    <citation type="journal article" date="2020" name="bioRxiv">
        <title>Whole genome comparisons of ergot fungi reveals the divergence and evolution of species within the genus Claviceps are the result of varying mechanisms driving genome evolution and host range expansion.</title>
        <authorList>
            <person name="Wyka S.A."/>
            <person name="Mondo S.J."/>
            <person name="Liu M."/>
            <person name="Dettman J."/>
            <person name="Nalam V."/>
            <person name="Broders K.D."/>
        </authorList>
    </citation>
    <scope>NUCLEOTIDE SEQUENCE</scope>
    <source>
        <strain evidence="21">CCC 602</strain>
    </source>
</reference>
<feature type="region of interest" description="Disordered" evidence="17">
    <location>
        <begin position="226"/>
        <end position="246"/>
    </location>
</feature>
<evidence type="ECO:0000256" key="16">
    <source>
        <dbReference type="PIRNR" id="PIRNR001382"/>
    </source>
</evidence>
<dbReference type="InterPro" id="IPR013785">
    <property type="entry name" value="Aldolase_TIM"/>
</dbReference>
<sequence length="765" mass="82809">MATPALVDHSPHQPQPSPRVATASNLILIDNYDSFTWNIYQYLILEGATVHVFRNDQITVDELIEKNPTQLIISPGPGHPSTDSGVSRDAIRHFAGKIPIFGVCMGLQCMFDVYGGEVGSAGEWLHGKTSPLTHDSKGVFAGLEQGLPVTRYHSLAGTHVTLPECLEVTSWVAKDDGSPGIIQGVRHKKFTVEGVQFHPESILTAHGRKIIKNFLYMQGGTWEENEQLQKSASTKADPTPASTTAAPKKNNILQRIYANRKAAVAIQKQIPSQRMSDLQAAYDLNAAPAQVPFVARLKQSPFDVALMAEIKRGSPSKGIFALEINAPVQARKYALAGASVISVLTEPEWFKGSIEDLRAVRQVLDGMPNRPAILRKEFIFEEYQILEARLAGADTVLLIVKMLDNELLERLYKYSQSLGMEPLVEVQTAEEMEIAVKLGSKVIGVNNRNLESFEVDMDTTGRLRKMVPENTLICALSGINSHKDVLMCKNDGVNAVLVGESIMRAPDASTFITELCSGSKPAVVKKQPKPLLVKVCGTRSAEAAKQAVEAKADFVGICLVPGAKRCISHETALAISAAVHASGDNLAASSSEDPISETSATDYFVAAGKRLQASRTRLVGIFQNQPLSEVLEKQKLYNLDLVQFHGDEPIEWAKVIPVPVIRAFKPGQVGIGLRGYHTVPLLDSGAGSGKLLDVSNVKAVLEKDPELRIFLAGGLNADNVTEVVNALGELSDRVLGVDVSSGVEEDGKQSLAKIAAFVKNSKAIR</sequence>
<dbReference type="Proteomes" id="UP000748025">
    <property type="component" value="Unassembled WGS sequence"/>
</dbReference>
<keyword evidence="9 16" id="KW-0822">Tryptophan biosynthesis</keyword>
<dbReference type="GO" id="GO:0004640">
    <property type="term" value="F:phosphoribosylanthranilate isomerase activity"/>
    <property type="evidence" value="ECO:0007669"/>
    <property type="project" value="UniProtKB-UniRule"/>
</dbReference>
<evidence type="ECO:0000256" key="14">
    <source>
        <dbReference type="ARBA" id="ARBA00023268"/>
    </source>
</evidence>
<feature type="compositionally biased region" description="Low complexity" evidence="17">
    <location>
        <begin position="231"/>
        <end position="246"/>
    </location>
</feature>
<evidence type="ECO:0000259" key="20">
    <source>
        <dbReference type="Pfam" id="PF00697"/>
    </source>
</evidence>
<dbReference type="HAMAP" id="MF_00135">
    <property type="entry name" value="PRAI"/>
    <property type="match status" value="1"/>
</dbReference>
<keyword evidence="14" id="KW-0511">Multifunctional enzyme</keyword>
<dbReference type="CDD" id="cd00405">
    <property type="entry name" value="PRAI"/>
    <property type="match status" value="1"/>
</dbReference>
<dbReference type="InterPro" id="IPR017926">
    <property type="entry name" value="GATASE"/>
</dbReference>
<keyword evidence="7 16" id="KW-0028">Amino-acid biosynthesis</keyword>
<dbReference type="InterPro" id="IPR011060">
    <property type="entry name" value="RibuloseP-bd_barrel"/>
</dbReference>
<accession>A0A9P7NA61</accession>
<evidence type="ECO:0000256" key="7">
    <source>
        <dbReference type="ARBA" id="ARBA00022605"/>
    </source>
</evidence>
<dbReference type="PANTHER" id="PTHR43418">
    <property type="entry name" value="MULTIFUNCTIONAL TRYPTOPHAN BIOSYNTHESIS PROTEIN-RELATED"/>
    <property type="match status" value="1"/>
</dbReference>
<evidence type="ECO:0000256" key="17">
    <source>
        <dbReference type="SAM" id="MobiDB-lite"/>
    </source>
</evidence>
<comment type="catalytic activity">
    <reaction evidence="2 16">
        <text>1-(2-carboxyphenylamino)-1-deoxy-D-ribulose 5-phosphate + H(+) = (1S,2R)-1-C-(indol-3-yl)glycerol 3-phosphate + CO2 + H2O</text>
        <dbReference type="Rhea" id="RHEA:23476"/>
        <dbReference type="ChEBI" id="CHEBI:15377"/>
        <dbReference type="ChEBI" id="CHEBI:15378"/>
        <dbReference type="ChEBI" id="CHEBI:16526"/>
        <dbReference type="ChEBI" id="CHEBI:58613"/>
        <dbReference type="ChEBI" id="CHEBI:58866"/>
        <dbReference type="EC" id="4.1.1.48"/>
    </reaction>
</comment>
<evidence type="ECO:0000256" key="15">
    <source>
        <dbReference type="ARBA" id="ARBA00047683"/>
    </source>
</evidence>
<dbReference type="InterPro" id="IPR016302">
    <property type="entry name" value="Anthranilate_synth_II"/>
</dbReference>
<dbReference type="EC" id="4.1.3.27" evidence="16"/>
<keyword evidence="13 16" id="KW-0456">Lyase</keyword>
<comment type="catalytic activity">
    <reaction evidence="15 16">
        <text>chorismate + L-glutamine = anthranilate + pyruvate + L-glutamate + H(+)</text>
        <dbReference type="Rhea" id="RHEA:21732"/>
        <dbReference type="ChEBI" id="CHEBI:15361"/>
        <dbReference type="ChEBI" id="CHEBI:15378"/>
        <dbReference type="ChEBI" id="CHEBI:16567"/>
        <dbReference type="ChEBI" id="CHEBI:29748"/>
        <dbReference type="ChEBI" id="CHEBI:29985"/>
        <dbReference type="ChEBI" id="CHEBI:58359"/>
        <dbReference type="EC" id="4.1.3.27"/>
    </reaction>
</comment>
<dbReference type="NCBIfam" id="NF001377">
    <property type="entry name" value="PRK00278.2-4"/>
    <property type="match status" value="1"/>
</dbReference>
<dbReference type="InterPro" id="IPR029062">
    <property type="entry name" value="Class_I_gatase-like"/>
</dbReference>
<comment type="caution">
    <text evidence="21">The sequence shown here is derived from an EMBL/GenBank/DDBJ whole genome shotgun (WGS) entry which is preliminary data.</text>
</comment>
<dbReference type="Gene3D" id="3.20.20.70">
    <property type="entry name" value="Aldolase class I"/>
    <property type="match status" value="2"/>
</dbReference>
<evidence type="ECO:0000256" key="2">
    <source>
        <dbReference type="ARBA" id="ARBA00001633"/>
    </source>
</evidence>
<comment type="pathway">
    <text evidence="6 16">Amino-acid biosynthesis; L-tryptophan biosynthesis; L-tryptophan from chorismate: step 1/5.</text>
</comment>
<comment type="pathway">
    <text evidence="4 16">Amino-acid biosynthesis; L-tryptophan biosynthesis; L-tryptophan from chorismate: step 3/5.</text>
</comment>
<evidence type="ECO:0000256" key="13">
    <source>
        <dbReference type="ARBA" id="ARBA00023239"/>
    </source>
</evidence>
<dbReference type="OrthoDB" id="524799at2759"/>
<proteinExistence type="inferred from homology"/>
<evidence type="ECO:0000256" key="11">
    <source>
        <dbReference type="ARBA" id="ARBA00023141"/>
    </source>
</evidence>
<dbReference type="InterPro" id="IPR013798">
    <property type="entry name" value="Indole-3-glycerol_P_synth_dom"/>
</dbReference>
<evidence type="ECO:0000256" key="4">
    <source>
        <dbReference type="ARBA" id="ARBA00004664"/>
    </source>
</evidence>
<dbReference type="CDD" id="cd01743">
    <property type="entry name" value="GATase1_Anthranilate_Synthase"/>
    <property type="match status" value="1"/>
</dbReference>
<dbReference type="PANTHER" id="PTHR43418:SF4">
    <property type="entry name" value="MULTIFUNCTIONAL TRYPTOPHAN BIOSYNTHESIS PROTEIN"/>
    <property type="match status" value="1"/>
</dbReference>
<dbReference type="Gene3D" id="3.40.50.880">
    <property type="match status" value="1"/>
</dbReference>
<keyword evidence="12 16" id="KW-0413">Isomerase</keyword>
<dbReference type="PROSITE" id="PS51273">
    <property type="entry name" value="GATASE_TYPE_1"/>
    <property type="match status" value="1"/>
</dbReference>
<evidence type="ECO:0000256" key="8">
    <source>
        <dbReference type="ARBA" id="ARBA00022793"/>
    </source>
</evidence>
<evidence type="ECO:0000259" key="19">
    <source>
        <dbReference type="Pfam" id="PF00218"/>
    </source>
</evidence>
<keyword evidence="8 16" id="KW-0210">Decarboxylase</keyword>
<dbReference type="GO" id="GO:0004425">
    <property type="term" value="F:indole-3-glycerol-phosphate synthase activity"/>
    <property type="evidence" value="ECO:0007669"/>
    <property type="project" value="UniProtKB-UniRule"/>
</dbReference>
<dbReference type="CDD" id="cd00331">
    <property type="entry name" value="IGPS"/>
    <property type="match status" value="1"/>
</dbReference>
<evidence type="ECO:0000259" key="18">
    <source>
        <dbReference type="Pfam" id="PF00117"/>
    </source>
</evidence>
<evidence type="ECO:0000313" key="22">
    <source>
        <dbReference type="Proteomes" id="UP000748025"/>
    </source>
</evidence>
<comment type="catalytic activity">
    <reaction evidence="1 16">
        <text>N-(5-phospho-beta-D-ribosyl)anthranilate = 1-(2-carboxyphenylamino)-1-deoxy-D-ribulose 5-phosphate</text>
        <dbReference type="Rhea" id="RHEA:21540"/>
        <dbReference type="ChEBI" id="CHEBI:18277"/>
        <dbReference type="ChEBI" id="CHEBI:58613"/>
        <dbReference type="EC" id="5.3.1.24"/>
    </reaction>
</comment>
<feature type="domain" description="Glutamine amidotransferase" evidence="18">
    <location>
        <begin position="28"/>
        <end position="216"/>
    </location>
</feature>
<evidence type="ECO:0000256" key="12">
    <source>
        <dbReference type="ARBA" id="ARBA00023235"/>
    </source>
</evidence>
<dbReference type="FunFam" id="3.20.20.70:FF:000136">
    <property type="entry name" value="Multifunctional tryptophan biosynthesis protein"/>
    <property type="match status" value="1"/>
</dbReference>
<evidence type="ECO:0000256" key="3">
    <source>
        <dbReference type="ARBA" id="ARBA00003272"/>
    </source>
</evidence>
<dbReference type="PRINTS" id="PR00097">
    <property type="entry name" value="ANTSNTHASEII"/>
</dbReference>
<dbReference type="GO" id="GO:0000162">
    <property type="term" value="P:L-tryptophan biosynthetic process"/>
    <property type="evidence" value="ECO:0007669"/>
    <property type="project" value="UniProtKB-UniRule"/>
</dbReference>
<feature type="domain" description="Indole-3-glycerol phosphate synthase" evidence="19">
    <location>
        <begin position="253"/>
        <end position="515"/>
    </location>
</feature>
<evidence type="ECO:0000256" key="9">
    <source>
        <dbReference type="ARBA" id="ARBA00022822"/>
    </source>
</evidence>
<dbReference type="EC" id="5.3.1.24" evidence="16"/>
<dbReference type="NCBIfam" id="TIGR00566">
    <property type="entry name" value="trpG_papA"/>
    <property type="match status" value="1"/>
</dbReference>
<dbReference type="Pfam" id="PF00117">
    <property type="entry name" value="GATase"/>
    <property type="match status" value="1"/>
</dbReference>
<feature type="domain" description="N-(5'phosphoribosyl) anthranilate isomerase (PRAI)" evidence="20">
    <location>
        <begin position="596"/>
        <end position="760"/>
    </location>
</feature>
<evidence type="ECO:0000256" key="6">
    <source>
        <dbReference type="ARBA" id="ARBA00004873"/>
    </source>
</evidence>
<dbReference type="Pfam" id="PF00218">
    <property type="entry name" value="IGPS"/>
    <property type="match status" value="1"/>
</dbReference>
<dbReference type="PIRSF" id="PIRSF001382">
    <property type="entry name" value="TrpG-trpC-trpF"/>
    <property type="match status" value="1"/>
</dbReference>
<dbReference type="EC" id="4.1.1.48" evidence="16"/>
<evidence type="ECO:0000256" key="5">
    <source>
        <dbReference type="ARBA" id="ARBA00004696"/>
    </source>
</evidence>
<dbReference type="AlphaFoldDB" id="A0A9P7NA61"/>
<dbReference type="InterPro" id="IPR050472">
    <property type="entry name" value="Anth_synth/Amidotransfase"/>
</dbReference>
<dbReference type="SUPFAM" id="SSF52317">
    <property type="entry name" value="Class I glutamine amidotransferase-like"/>
    <property type="match status" value="1"/>
</dbReference>
<keyword evidence="22" id="KW-1185">Reference proteome</keyword>
<protein>
    <recommendedName>
        <fullName evidence="16">Multifunctional tryptophan biosynthesis protein</fullName>
    </recommendedName>
    <domain>
        <recommendedName>
            <fullName evidence="16">Anthranilate synthase component 2</fullName>
            <shortName evidence="16">AS</shortName>
            <ecNumber evidence="16">4.1.3.27</ecNumber>
        </recommendedName>
        <alternativeName>
            <fullName evidence="16">Anthranilate synthase, glutamine amidotransferase component</fullName>
        </alternativeName>
    </domain>
    <domain>
        <recommendedName>
            <fullName evidence="16">Indole-3-glycerol phosphate synthase</fullName>
            <shortName evidence="16">IGPS</shortName>
            <ecNumber evidence="16">4.1.1.48</ecNumber>
        </recommendedName>
    </domain>
    <domain>
        <recommendedName>
            <fullName evidence="16">N-(5'-phosphoribosyl)anthranilate isomerase</fullName>
            <shortName evidence="16">PRAI</shortName>
            <ecNumber evidence="16">5.3.1.24</ecNumber>
        </recommendedName>
    </domain>
</protein>
<evidence type="ECO:0000256" key="10">
    <source>
        <dbReference type="ARBA" id="ARBA00022962"/>
    </source>
</evidence>
<evidence type="ECO:0000313" key="21">
    <source>
        <dbReference type="EMBL" id="KAG6001764.1"/>
    </source>
</evidence>
<dbReference type="Pfam" id="PF00697">
    <property type="entry name" value="PRAI"/>
    <property type="match status" value="1"/>
</dbReference>
<keyword evidence="10" id="KW-0315">Glutamine amidotransferase</keyword>
<dbReference type="PRINTS" id="PR00096">
    <property type="entry name" value="GATASE"/>
</dbReference>
<dbReference type="EMBL" id="SRPW01001396">
    <property type="protein sequence ID" value="KAG6001764.1"/>
    <property type="molecule type" value="Genomic_DNA"/>
</dbReference>
<name>A0A9P7NA61_9HYPO</name>
<comment type="pathway">
    <text evidence="5 16">Amino-acid biosynthesis; L-tryptophan biosynthesis; L-tryptophan from chorismate: step 4/5.</text>
</comment>
<dbReference type="InterPro" id="IPR006221">
    <property type="entry name" value="TrpG/PapA_dom"/>
</dbReference>
<dbReference type="GO" id="GO:0005829">
    <property type="term" value="C:cytosol"/>
    <property type="evidence" value="ECO:0007669"/>
    <property type="project" value="TreeGrafter"/>
</dbReference>
<evidence type="ECO:0000256" key="1">
    <source>
        <dbReference type="ARBA" id="ARBA00001164"/>
    </source>
</evidence>
<dbReference type="FunFam" id="3.40.50.880:FF:000031">
    <property type="entry name" value="Multifunctional tryptophan biosynthesis protein"/>
    <property type="match status" value="1"/>
</dbReference>
<organism evidence="21 22">
    <name type="scientific">Claviceps pusilla</name>
    <dbReference type="NCBI Taxonomy" id="123648"/>
    <lineage>
        <taxon>Eukaryota</taxon>
        <taxon>Fungi</taxon>
        <taxon>Dikarya</taxon>
        <taxon>Ascomycota</taxon>
        <taxon>Pezizomycotina</taxon>
        <taxon>Sordariomycetes</taxon>
        <taxon>Hypocreomycetidae</taxon>
        <taxon>Hypocreales</taxon>
        <taxon>Clavicipitaceae</taxon>
        <taxon>Claviceps</taxon>
    </lineage>
</organism>
<dbReference type="InterPro" id="IPR001240">
    <property type="entry name" value="PRAI_dom"/>
</dbReference>
<dbReference type="GO" id="GO:0004049">
    <property type="term" value="F:anthranilate synthase activity"/>
    <property type="evidence" value="ECO:0007669"/>
    <property type="project" value="UniProtKB-UniRule"/>
</dbReference>